<dbReference type="SUPFAM" id="SSF46946">
    <property type="entry name" value="S13-like H2TH domain"/>
    <property type="match status" value="1"/>
</dbReference>
<gene>
    <name evidence="16" type="ORF">D641_0113440</name>
</gene>
<evidence type="ECO:0000256" key="6">
    <source>
        <dbReference type="ARBA" id="ARBA00022801"/>
    </source>
</evidence>
<dbReference type="OrthoDB" id="9800855at2"/>
<dbReference type="PANTHER" id="PTHR42697:SF1">
    <property type="entry name" value="ENDONUCLEASE 8"/>
    <property type="match status" value="1"/>
</dbReference>
<dbReference type="Gene3D" id="3.20.190.10">
    <property type="entry name" value="MutM-like, N-terminal"/>
    <property type="match status" value="1"/>
</dbReference>
<evidence type="ECO:0000256" key="11">
    <source>
        <dbReference type="ARBA" id="ARBA00023268"/>
    </source>
</evidence>
<evidence type="ECO:0000256" key="1">
    <source>
        <dbReference type="ARBA" id="ARBA00009409"/>
    </source>
</evidence>
<evidence type="ECO:0000259" key="15">
    <source>
        <dbReference type="PROSITE" id="PS51068"/>
    </source>
</evidence>
<keyword evidence="17" id="KW-1185">Reference proteome</keyword>
<dbReference type="EC" id="4.2.99.18" evidence="2"/>
<evidence type="ECO:0000256" key="9">
    <source>
        <dbReference type="ARBA" id="ARBA00023204"/>
    </source>
</evidence>
<evidence type="ECO:0000256" key="13">
    <source>
        <dbReference type="PROSITE-ProRule" id="PRU00391"/>
    </source>
</evidence>
<evidence type="ECO:0000256" key="7">
    <source>
        <dbReference type="ARBA" id="ARBA00022833"/>
    </source>
</evidence>
<evidence type="ECO:0000313" key="16">
    <source>
        <dbReference type="EMBL" id="EYT48053.1"/>
    </source>
</evidence>
<dbReference type="CDD" id="cd08971">
    <property type="entry name" value="AcNei2_N"/>
    <property type="match status" value="1"/>
</dbReference>
<evidence type="ECO:0000256" key="8">
    <source>
        <dbReference type="ARBA" id="ARBA00023125"/>
    </source>
</evidence>
<dbReference type="GO" id="GO:0003684">
    <property type="term" value="F:damaged DNA binding"/>
    <property type="evidence" value="ECO:0007669"/>
    <property type="project" value="InterPro"/>
</dbReference>
<keyword evidence="4" id="KW-0227">DNA damage</keyword>
<evidence type="ECO:0000256" key="5">
    <source>
        <dbReference type="ARBA" id="ARBA00022771"/>
    </source>
</evidence>
<keyword evidence="8" id="KW-0238">DNA-binding</keyword>
<evidence type="ECO:0000256" key="10">
    <source>
        <dbReference type="ARBA" id="ARBA00023239"/>
    </source>
</evidence>
<dbReference type="InterPro" id="IPR012319">
    <property type="entry name" value="FPG_cat"/>
</dbReference>
<dbReference type="AlphaFoldDB" id="A0A022KTZ4"/>
<dbReference type="InterPro" id="IPR015886">
    <property type="entry name" value="H2TH_FPG"/>
</dbReference>
<accession>A0A022KTZ4</accession>
<comment type="caution">
    <text evidence="16">The sequence shown here is derived from an EMBL/GenBank/DDBJ whole genome shotgun (WGS) entry which is preliminary data.</text>
</comment>
<keyword evidence="11" id="KW-0511">Multifunctional enzyme</keyword>
<dbReference type="InterPro" id="IPR010979">
    <property type="entry name" value="Ribosomal_uS13-like_H2TH"/>
</dbReference>
<dbReference type="GO" id="GO:0008270">
    <property type="term" value="F:zinc ion binding"/>
    <property type="evidence" value="ECO:0007669"/>
    <property type="project" value="UniProtKB-KW"/>
</dbReference>
<dbReference type="GO" id="GO:0000703">
    <property type="term" value="F:oxidized pyrimidine nucleobase lesion DNA N-glycosylase activity"/>
    <property type="evidence" value="ECO:0007669"/>
    <property type="project" value="TreeGrafter"/>
</dbReference>
<dbReference type="SUPFAM" id="SSF57716">
    <property type="entry name" value="Glucocorticoid receptor-like (DNA-binding domain)"/>
    <property type="match status" value="1"/>
</dbReference>
<dbReference type="SMART" id="SM01232">
    <property type="entry name" value="H2TH"/>
    <property type="match status" value="1"/>
</dbReference>
<name>A0A022KTZ4_9MICO</name>
<evidence type="ECO:0000256" key="12">
    <source>
        <dbReference type="ARBA" id="ARBA00023295"/>
    </source>
</evidence>
<proteinExistence type="inferred from homology"/>
<dbReference type="GO" id="GO:0140078">
    <property type="term" value="F:class I DNA-(apurinic or apyrimidinic site) endonuclease activity"/>
    <property type="evidence" value="ECO:0007669"/>
    <property type="project" value="UniProtKB-EC"/>
</dbReference>
<dbReference type="PANTHER" id="PTHR42697">
    <property type="entry name" value="ENDONUCLEASE 8"/>
    <property type="match status" value="1"/>
</dbReference>
<evidence type="ECO:0000259" key="14">
    <source>
        <dbReference type="PROSITE" id="PS51066"/>
    </source>
</evidence>
<reference evidence="16 17" key="1">
    <citation type="journal article" date="2013" name="Genome Announc.">
        <title>Draft genome sequence of an Actinobacterium, Brachybacterium muris strain UCD-AY4.</title>
        <authorList>
            <person name="Lo J.R."/>
            <person name="Lang J.M."/>
            <person name="Darling A.E."/>
            <person name="Eisen J.A."/>
            <person name="Coil D.A."/>
        </authorList>
    </citation>
    <scope>NUCLEOTIDE SEQUENCE [LARGE SCALE GENOMIC DNA]</scope>
    <source>
        <strain evidence="16 17">UCD-AY4</strain>
    </source>
</reference>
<keyword evidence="6" id="KW-0378">Hydrolase</keyword>
<evidence type="ECO:0000313" key="17">
    <source>
        <dbReference type="Proteomes" id="UP000019754"/>
    </source>
</evidence>
<dbReference type="GO" id="GO:0006284">
    <property type="term" value="P:base-excision repair"/>
    <property type="evidence" value="ECO:0007669"/>
    <property type="project" value="InterPro"/>
</dbReference>
<evidence type="ECO:0000256" key="2">
    <source>
        <dbReference type="ARBA" id="ARBA00012720"/>
    </source>
</evidence>
<dbReference type="SUPFAM" id="SSF81624">
    <property type="entry name" value="N-terminal domain of MutM-like DNA repair proteins"/>
    <property type="match status" value="1"/>
</dbReference>
<keyword evidence="9" id="KW-0234">DNA repair</keyword>
<comment type="similarity">
    <text evidence="1">Belongs to the FPG family.</text>
</comment>
<dbReference type="InterPro" id="IPR035937">
    <property type="entry name" value="FPG_N"/>
</dbReference>
<feature type="domain" description="FPG-type" evidence="14">
    <location>
        <begin position="256"/>
        <end position="298"/>
    </location>
</feature>
<dbReference type="PROSITE" id="PS51066">
    <property type="entry name" value="ZF_FPG_2"/>
    <property type="match status" value="1"/>
</dbReference>
<dbReference type="SMART" id="SM00898">
    <property type="entry name" value="Fapy_DNA_glyco"/>
    <property type="match status" value="1"/>
</dbReference>
<keyword evidence="12" id="KW-0326">Glycosidase</keyword>
<keyword evidence="3" id="KW-0479">Metal-binding</keyword>
<dbReference type="STRING" id="1249481.D641_0113440"/>
<dbReference type="InterPro" id="IPR044090">
    <property type="entry name" value="Nei2_N"/>
</dbReference>
<keyword evidence="5 13" id="KW-0863">Zinc-finger</keyword>
<organism evidence="16 17">
    <name type="scientific">Brachybacterium muris UCD-AY4</name>
    <dbReference type="NCBI Taxonomy" id="1249481"/>
    <lineage>
        <taxon>Bacteria</taxon>
        <taxon>Bacillati</taxon>
        <taxon>Actinomycetota</taxon>
        <taxon>Actinomycetes</taxon>
        <taxon>Micrococcales</taxon>
        <taxon>Dermabacteraceae</taxon>
        <taxon>Brachybacterium</taxon>
    </lineage>
</organism>
<keyword evidence="7" id="KW-0862">Zinc</keyword>
<dbReference type="Gene3D" id="1.10.8.50">
    <property type="match status" value="1"/>
</dbReference>
<dbReference type="InterPro" id="IPR000214">
    <property type="entry name" value="Znf_DNA_glyclase/AP_lyase"/>
</dbReference>
<sequence length="304" mass="33267">MPEGDTVYRQCKVLDEALAGGTLTAAELRVPGSATANLVGWRVQEVVPRGKHLLIRLMPPQDAGGAGDIGTPSRPRLTLHNHLMMDGIWHVDGKALRSSDTTAGPRPAHTLRIRLTVQHRDGRTVVASGWDVKQVRLIRTSDEYELIGHLGPDLLDADWGEEHREQAVMNLVRQADRELGLALLDQQVMAGLGNIYRSELCFLQRVHPAVPVSSWIDSGGDPGAMVDLAHRLLVLNKDRTVRVTTGGMMGRDGDMWVYGRSGKPCRRCGARIQRGMLADPSIEGSTPRVIHTCPRCQGEAPASR</sequence>
<dbReference type="PROSITE" id="PS51068">
    <property type="entry name" value="FPG_CAT"/>
    <property type="match status" value="1"/>
</dbReference>
<dbReference type="HOGENOM" id="CLU_038423_2_0_11"/>
<evidence type="ECO:0000256" key="4">
    <source>
        <dbReference type="ARBA" id="ARBA00022763"/>
    </source>
</evidence>
<feature type="domain" description="Formamidopyrimidine-DNA glycosylase catalytic" evidence="15">
    <location>
        <begin position="2"/>
        <end position="105"/>
    </location>
</feature>
<keyword evidence="10" id="KW-0456">Lyase</keyword>
<dbReference type="EMBL" id="AORC01000019">
    <property type="protein sequence ID" value="EYT48053.1"/>
    <property type="molecule type" value="Genomic_DNA"/>
</dbReference>
<dbReference type="RefSeq" id="WP_017824020.1">
    <property type="nucleotide sequence ID" value="NZ_AORC01000019.1"/>
</dbReference>
<protein>
    <recommendedName>
        <fullName evidence="2">DNA-(apurinic or apyrimidinic site) lyase</fullName>
        <ecNumber evidence="2">4.2.99.18</ecNumber>
    </recommendedName>
</protein>
<dbReference type="Pfam" id="PF06831">
    <property type="entry name" value="H2TH"/>
    <property type="match status" value="1"/>
</dbReference>
<dbReference type="Pfam" id="PF01149">
    <property type="entry name" value="Fapy_DNA_glyco"/>
    <property type="match status" value="1"/>
</dbReference>
<evidence type="ECO:0000256" key="3">
    <source>
        <dbReference type="ARBA" id="ARBA00022723"/>
    </source>
</evidence>
<dbReference type="Proteomes" id="UP000019754">
    <property type="component" value="Unassembled WGS sequence"/>
</dbReference>